<comment type="cofactor">
    <cofactor evidence="1 8">
        <name>heme</name>
        <dbReference type="ChEBI" id="CHEBI:30413"/>
    </cofactor>
</comment>
<dbReference type="InParanoid" id="A0A7N2REH9"/>
<dbReference type="PRINTS" id="PR00385">
    <property type="entry name" value="P450"/>
</dbReference>
<dbReference type="Proteomes" id="UP000594261">
    <property type="component" value="Chromosome 12"/>
</dbReference>
<feature type="binding site" description="axial binding residue" evidence="8">
    <location>
        <position position="235"/>
    </location>
    <ligand>
        <name>heme</name>
        <dbReference type="ChEBI" id="CHEBI:30413"/>
    </ligand>
    <ligandPart>
        <name>Fe</name>
        <dbReference type="ChEBI" id="CHEBI:18248"/>
    </ligandPart>
</feature>
<dbReference type="GO" id="GO:0004497">
    <property type="term" value="F:monooxygenase activity"/>
    <property type="evidence" value="ECO:0007669"/>
    <property type="project" value="UniProtKB-KW"/>
</dbReference>
<evidence type="ECO:0000313" key="11">
    <source>
        <dbReference type="Proteomes" id="UP000594261"/>
    </source>
</evidence>
<evidence type="ECO:0000256" key="7">
    <source>
        <dbReference type="ARBA" id="ARBA00023033"/>
    </source>
</evidence>
<organism evidence="10 11">
    <name type="scientific">Quercus lobata</name>
    <name type="common">Valley oak</name>
    <dbReference type="NCBI Taxonomy" id="97700"/>
    <lineage>
        <taxon>Eukaryota</taxon>
        <taxon>Viridiplantae</taxon>
        <taxon>Streptophyta</taxon>
        <taxon>Embryophyta</taxon>
        <taxon>Tracheophyta</taxon>
        <taxon>Spermatophyta</taxon>
        <taxon>Magnoliopsida</taxon>
        <taxon>eudicotyledons</taxon>
        <taxon>Gunneridae</taxon>
        <taxon>Pentapetalae</taxon>
        <taxon>rosids</taxon>
        <taxon>fabids</taxon>
        <taxon>Fagales</taxon>
        <taxon>Fagaceae</taxon>
        <taxon>Quercus</taxon>
    </lineage>
</organism>
<dbReference type="AlphaFoldDB" id="A0A7N2REH9"/>
<dbReference type="PRINTS" id="PR00463">
    <property type="entry name" value="EP450I"/>
</dbReference>
<evidence type="ECO:0000256" key="5">
    <source>
        <dbReference type="ARBA" id="ARBA00023002"/>
    </source>
</evidence>
<proteinExistence type="inferred from homology"/>
<sequence>MESSTSTMSPGSSKDKSLATNSAPNLSAMFESATGARLTASIPLIWKIKKFFNIGSEKSHKMAVSEVKEYAMNIVKEKKQKLEQLGEKESLDDDLLSSGFLTWYFWLLSQHPEVQSNVVKEIKEHSEEPAYEEVKDLVYIHASLCECMRLYPPVPLDTKEALNDDVLPGGMVVKKGMRVSYFPYAMGRLESLWGSDWAEFKPERWLQKEENSKSWRFVQRDSYHYPVFQAGPRICLGKEMAFLQMKRVVAGVLRWCQRLNEKLWNQSIIFPT</sequence>
<accession>A0A7N2REH9</accession>
<evidence type="ECO:0000256" key="6">
    <source>
        <dbReference type="ARBA" id="ARBA00023004"/>
    </source>
</evidence>
<evidence type="ECO:0000256" key="2">
    <source>
        <dbReference type="ARBA" id="ARBA00010617"/>
    </source>
</evidence>
<reference evidence="10" key="2">
    <citation type="submission" date="2021-01" db="UniProtKB">
        <authorList>
            <consortium name="EnsemblPlants"/>
        </authorList>
    </citation>
    <scope>IDENTIFICATION</scope>
</reference>
<dbReference type="InterPro" id="IPR002401">
    <property type="entry name" value="Cyt_P450_E_grp-I"/>
</dbReference>
<keyword evidence="11" id="KW-1185">Reference proteome</keyword>
<dbReference type="GO" id="GO:0020037">
    <property type="term" value="F:heme binding"/>
    <property type="evidence" value="ECO:0007669"/>
    <property type="project" value="InterPro"/>
</dbReference>
<dbReference type="OMA" id="PIEIKKW"/>
<dbReference type="InterPro" id="IPR036396">
    <property type="entry name" value="Cyt_P450_sf"/>
</dbReference>
<feature type="compositionally biased region" description="Low complexity" evidence="9">
    <location>
        <begin position="1"/>
        <end position="12"/>
    </location>
</feature>
<evidence type="ECO:0000256" key="4">
    <source>
        <dbReference type="ARBA" id="ARBA00022723"/>
    </source>
</evidence>
<dbReference type="EMBL" id="LRBV02000012">
    <property type="status" value="NOT_ANNOTATED_CDS"/>
    <property type="molecule type" value="Genomic_DNA"/>
</dbReference>
<keyword evidence="3 8" id="KW-0349">Heme</keyword>
<evidence type="ECO:0000256" key="8">
    <source>
        <dbReference type="PIRSR" id="PIRSR602401-1"/>
    </source>
</evidence>
<dbReference type="PANTHER" id="PTHR24296">
    <property type="entry name" value="CYTOCHROME P450"/>
    <property type="match status" value="1"/>
</dbReference>
<protein>
    <recommendedName>
        <fullName evidence="12">Cytochrome P450</fullName>
    </recommendedName>
</protein>
<dbReference type="EnsemblPlants" id="QL12p020912:mrna">
    <property type="protein sequence ID" value="QL12p020912:mrna"/>
    <property type="gene ID" value="QL12p020912"/>
</dbReference>
<evidence type="ECO:0000256" key="1">
    <source>
        <dbReference type="ARBA" id="ARBA00001971"/>
    </source>
</evidence>
<evidence type="ECO:0000313" key="10">
    <source>
        <dbReference type="EnsemblPlants" id="QL12p020912:mrna"/>
    </source>
</evidence>
<evidence type="ECO:0000256" key="3">
    <source>
        <dbReference type="ARBA" id="ARBA00022617"/>
    </source>
</evidence>
<dbReference type="Gramene" id="QL12p020912:mrna">
    <property type="protein sequence ID" value="QL12p020912:mrna"/>
    <property type="gene ID" value="QL12p020912"/>
</dbReference>
<keyword evidence="5" id="KW-0560">Oxidoreductase</keyword>
<evidence type="ECO:0000256" key="9">
    <source>
        <dbReference type="SAM" id="MobiDB-lite"/>
    </source>
</evidence>
<keyword evidence="6 8" id="KW-0408">Iron</keyword>
<dbReference type="InterPro" id="IPR001128">
    <property type="entry name" value="Cyt_P450"/>
</dbReference>
<dbReference type="Pfam" id="PF00067">
    <property type="entry name" value="p450"/>
    <property type="match status" value="1"/>
</dbReference>
<dbReference type="GO" id="GO:0005506">
    <property type="term" value="F:iron ion binding"/>
    <property type="evidence" value="ECO:0007669"/>
    <property type="project" value="InterPro"/>
</dbReference>
<keyword evidence="7" id="KW-0503">Monooxygenase</keyword>
<dbReference type="GO" id="GO:0016705">
    <property type="term" value="F:oxidoreductase activity, acting on paired donors, with incorporation or reduction of molecular oxygen"/>
    <property type="evidence" value="ECO:0007669"/>
    <property type="project" value="InterPro"/>
</dbReference>
<comment type="similarity">
    <text evidence="2">Belongs to the cytochrome P450 family.</text>
</comment>
<feature type="region of interest" description="Disordered" evidence="9">
    <location>
        <begin position="1"/>
        <end position="20"/>
    </location>
</feature>
<dbReference type="Gene3D" id="1.10.630.10">
    <property type="entry name" value="Cytochrome P450"/>
    <property type="match status" value="1"/>
</dbReference>
<name>A0A7N2REH9_QUELO</name>
<dbReference type="SUPFAM" id="SSF48264">
    <property type="entry name" value="Cytochrome P450"/>
    <property type="match status" value="1"/>
</dbReference>
<evidence type="ECO:0008006" key="12">
    <source>
        <dbReference type="Google" id="ProtNLM"/>
    </source>
</evidence>
<reference evidence="10 11" key="1">
    <citation type="journal article" date="2016" name="G3 (Bethesda)">
        <title>First Draft Assembly and Annotation of the Genome of a California Endemic Oak Quercus lobata Nee (Fagaceae).</title>
        <authorList>
            <person name="Sork V.L."/>
            <person name="Fitz-Gibbon S.T."/>
            <person name="Puiu D."/>
            <person name="Crepeau M."/>
            <person name="Gugger P.F."/>
            <person name="Sherman R."/>
            <person name="Stevens K."/>
            <person name="Langley C.H."/>
            <person name="Pellegrini M."/>
            <person name="Salzberg S.L."/>
        </authorList>
    </citation>
    <scope>NUCLEOTIDE SEQUENCE [LARGE SCALE GENOMIC DNA]</scope>
    <source>
        <strain evidence="10 11">cv. SW786</strain>
    </source>
</reference>
<keyword evidence="4 8" id="KW-0479">Metal-binding</keyword>